<organism evidence="1 2">
    <name type="scientific">Candidatus Caccalectryoclostridium excrementigallinarum</name>
    <dbReference type="NCBI Taxonomy" id="2840710"/>
    <lineage>
        <taxon>Bacteria</taxon>
        <taxon>Bacillati</taxon>
        <taxon>Bacillota</taxon>
        <taxon>Clostridia</taxon>
        <taxon>Christensenellales</taxon>
        <taxon>Christensenellaceae</taxon>
        <taxon>Christensenellaceae incertae sedis</taxon>
        <taxon>Candidatus Caccalectryoclostridium</taxon>
    </lineage>
</organism>
<dbReference type="AlphaFoldDB" id="A0A9D1MMB5"/>
<accession>A0A9D1MMB5</accession>
<evidence type="ECO:0000313" key="1">
    <source>
        <dbReference type="EMBL" id="HIU63193.1"/>
    </source>
</evidence>
<gene>
    <name evidence="1" type="ORF">IAB07_05460</name>
</gene>
<proteinExistence type="predicted"/>
<reference evidence="1" key="2">
    <citation type="journal article" date="2021" name="PeerJ">
        <title>Extensive microbial diversity within the chicken gut microbiome revealed by metagenomics and culture.</title>
        <authorList>
            <person name="Gilroy R."/>
            <person name="Ravi A."/>
            <person name="Getino M."/>
            <person name="Pursley I."/>
            <person name="Horton D.L."/>
            <person name="Alikhan N.F."/>
            <person name="Baker D."/>
            <person name="Gharbi K."/>
            <person name="Hall N."/>
            <person name="Watson M."/>
            <person name="Adriaenssens E.M."/>
            <person name="Foster-Nyarko E."/>
            <person name="Jarju S."/>
            <person name="Secka A."/>
            <person name="Antonio M."/>
            <person name="Oren A."/>
            <person name="Chaudhuri R.R."/>
            <person name="La Ragione R."/>
            <person name="Hildebrand F."/>
            <person name="Pallen M.J."/>
        </authorList>
    </citation>
    <scope>NUCLEOTIDE SEQUENCE</scope>
    <source>
        <strain evidence="1">9366</strain>
    </source>
</reference>
<protein>
    <submittedName>
        <fullName evidence="1">Uncharacterized protein</fullName>
    </submittedName>
</protein>
<dbReference type="InterPro" id="IPR029058">
    <property type="entry name" value="AB_hydrolase_fold"/>
</dbReference>
<evidence type="ECO:0000313" key="2">
    <source>
        <dbReference type="Proteomes" id="UP000824145"/>
    </source>
</evidence>
<sequence length="547" mass="61780">MNTTVLTPVRLWQDYDAESCALEPSFLTYEKRDELTYFEAYITAFTEADGKARAFVRGYIPEGKNPPCLVIADDARYSTVKDEYMRDVASRGVLSVTFDYNGSSSERSEHSHYPESIAYANYRADEERLFKAFPTSYDTCMYHWVRICHRVITFTRTLSASKKLCLTGYGLGADITWLTAAFDKRVSCIAPIQSAGWHEVKNMPKYAGEDGDLVLSEEREAWVIGYGAQTYAKYVSCPVLYLGTTNSRFSPIDRVESTLKVIESPVYRFYDAGRTTAFSTDALSVLARWNAWQLTGDKPCCKPPELTYLGEGGAFEFKLVNARKVLELQLFYAYDEVHSDLRHWRSADVTPAGKGKAEVPVYEGTEMIFAFLRAKYDGGEIFCSPMQAVKPAGGERMTCRNTRILYDKRHPLDDWTVTGFHGLVNKFEPKLEAGGLDILGLTADGGDLTTFAVGDFNMRKEPDTMLRFDAYCEKDREVSIELTAMKDKVPVIYRSSVYTHAGEWTSCTRAASDFKDEKLIALKSWDEVKRLTVNDIGGVMLNNVLWT</sequence>
<dbReference type="EMBL" id="DVNJ01000030">
    <property type="protein sequence ID" value="HIU63193.1"/>
    <property type="molecule type" value="Genomic_DNA"/>
</dbReference>
<reference evidence="1" key="1">
    <citation type="submission" date="2020-10" db="EMBL/GenBank/DDBJ databases">
        <authorList>
            <person name="Gilroy R."/>
        </authorList>
    </citation>
    <scope>NUCLEOTIDE SEQUENCE</scope>
    <source>
        <strain evidence="1">9366</strain>
    </source>
</reference>
<dbReference type="SUPFAM" id="SSF53474">
    <property type="entry name" value="alpha/beta-Hydrolases"/>
    <property type="match status" value="1"/>
</dbReference>
<dbReference type="Proteomes" id="UP000824145">
    <property type="component" value="Unassembled WGS sequence"/>
</dbReference>
<comment type="caution">
    <text evidence="1">The sequence shown here is derived from an EMBL/GenBank/DDBJ whole genome shotgun (WGS) entry which is preliminary data.</text>
</comment>
<name>A0A9D1MMB5_9FIRM</name>
<dbReference type="Gene3D" id="3.40.50.1820">
    <property type="entry name" value="alpha/beta hydrolase"/>
    <property type="match status" value="1"/>
</dbReference>